<keyword evidence="2" id="KW-1185">Reference proteome</keyword>
<dbReference type="RefSeq" id="XP_010514754.1">
    <property type="nucleotide sequence ID" value="XM_010516452.1"/>
</dbReference>
<accession>A0ABM0ZET7</accession>
<dbReference type="Proteomes" id="UP000694864">
    <property type="component" value="Chromosome 6"/>
</dbReference>
<dbReference type="Gene3D" id="1.20.1280.50">
    <property type="match status" value="1"/>
</dbReference>
<dbReference type="InterPro" id="IPR055411">
    <property type="entry name" value="LRR_FXL15/At3g58940/PEG3-like"/>
</dbReference>
<evidence type="ECO:0000313" key="3">
    <source>
        <dbReference type="RefSeq" id="XP_010514754.1"/>
    </source>
</evidence>
<dbReference type="Gene3D" id="3.80.10.10">
    <property type="entry name" value="Ribonuclease Inhibitor"/>
    <property type="match status" value="1"/>
</dbReference>
<feature type="domain" description="F-box" evidence="1">
    <location>
        <begin position="16"/>
        <end position="64"/>
    </location>
</feature>
<organism evidence="2 3">
    <name type="scientific">Camelina sativa</name>
    <name type="common">False flax</name>
    <name type="synonym">Myagrum sativum</name>
    <dbReference type="NCBI Taxonomy" id="90675"/>
    <lineage>
        <taxon>Eukaryota</taxon>
        <taxon>Viridiplantae</taxon>
        <taxon>Streptophyta</taxon>
        <taxon>Embryophyta</taxon>
        <taxon>Tracheophyta</taxon>
        <taxon>Spermatophyta</taxon>
        <taxon>Magnoliopsida</taxon>
        <taxon>eudicotyledons</taxon>
        <taxon>Gunneridae</taxon>
        <taxon>Pentapetalae</taxon>
        <taxon>rosids</taxon>
        <taxon>malvids</taxon>
        <taxon>Brassicales</taxon>
        <taxon>Brassicaceae</taxon>
        <taxon>Camelineae</taxon>
        <taxon>Camelina</taxon>
    </lineage>
</organism>
<dbReference type="PROSITE" id="PS50181">
    <property type="entry name" value="FBOX"/>
    <property type="match status" value="1"/>
</dbReference>
<reference evidence="3" key="2">
    <citation type="submission" date="2025-08" db="UniProtKB">
        <authorList>
            <consortium name="RefSeq"/>
        </authorList>
    </citation>
    <scope>IDENTIFICATION</scope>
    <source>
        <tissue evidence="3">Leaf</tissue>
    </source>
</reference>
<dbReference type="Pfam" id="PF24758">
    <property type="entry name" value="LRR_At5g56370"/>
    <property type="match status" value="1"/>
</dbReference>
<gene>
    <name evidence="3" type="primary">LOC104790671</name>
</gene>
<dbReference type="SMART" id="SM00256">
    <property type="entry name" value="FBOX"/>
    <property type="match status" value="1"/>
</dbReference>
<dbReference type="PANTHER" id="PTHR31293:SF12">
    <property type="entry name" value="RNI-LIKE SUPERFAMILY PROTEIN"/>
    <property type="match status" value="1"/>
</dbReference>
<name>A0ABM0ZET7_CAMSA</name>
<evidence type="ECO:0000259" key="1">
    <source>
        <dbReference type="PROSITE" id="PS50181"/>
    </source>
</evidence>
<evidence type="ECO:0000313" key="2">
    <source>
        <dbReference type="Proteomes" id="UP000694864"/>
    </source>
</evidence>
<dbReference type="InterPro" id="IPR001810">
    <property type="entry name" value="F-box_dom"/>
</dbReference>
<protein>
    <submittedName>
        <fullName evidence="3">F-box protein At3g44060</fullName>
    </submittedName>
</protein>
<dbReference type="PANTHER" id="PTHR31293">
    <property type="entry name" value="RNI-LIKE SUPERFAMILY PROTEIN"/>
    <property type="match status" value="1"/>
</dbReference>
<dbReference type="SUPFAM" id="SSF52058">
    <property type="entry name" value="L domain-like"/>
    <property type="match status" value="1"/>
</dbReference>
<dbReference type="InterPro" id="IPR055294">
    <property type="entry name" value="FBL60-like"/>
</dbReference>
<dbReference type="GeneID" id="104790671"/>
<dbReference type="CDD" id="cd22160">
    <property type="entry name" value="F-box_AtFBL13-like"/>
    <property type="match status" value="1"/>
</dbReference>
<dbReference type="InterPro" id="IPR053781">
    <property type="entry name" value="F-box_AtFBL13-like"/>
</dbReference>
<dbReference type="Pfam" id="PF00646">
    <property type="entry name" value="F-box"/>
    <property type="match status" value="1"/>
</dbReference>
<sequence length="457" mass="52608">MFQEPLGMRSVSMDCVASMDCLPDDLLVQILSFLPTKQAVSTSLLSKRWRTLFAFSPNLDFDNPILKHSEDIRKSFNDFVDSSLVFQGDNHIKKFSLKNTGSWYMEHDVKRWIRSALEHGVSELHLQIEGSHLQIGYIRKWQYFPFEVFTSTTLVDLSLGIKQDIQKFSPHAYLPALKVLVLDSIWFHDGQLFNEFLAACPALEDLTIRYKEFQGHSYIISSKSIKKLSVTINCSYYADLSSTIILDTPNVFDLYYYGFPRCKAPHCNLNSLAKATLDLHFLKDHSQHRQMQNEADVKDLISEIRNVKTLHLNSSAVEVILVCCKGGLPVFKNLVKLVLSSKKKGWRMFLPLLLERSPKLKTLVLSDLHRYTFRRTKLCVGVQIPSNNKIKMLSVLQYQGSANELKHINHFLLKMECLEMVKVYVAAEMDDLKKMQLTDDLFIESNTRITNNSRLLL</sequence>
<dbReference type="InterPro" id="IPR036047">
    <property type="entry name" value="F-box-like_dom_sf"/>
</dbReference>
<dbReference type="SUPFAM" id="SSF81383">
    <property type="entry name" value="F-box domain"/>
    <property type="match status" value="1"/>
</dbReference>
<dbReference type="InterPro" id="IPR032675">
    <property type="entry name" value="LRR_dom_sf"/>
</dbReference>
<reference evidence="2" key="1">
    <citation type="journal article" date="2014" name="Nat. Commun.">
        <title>The emerging biofuel crop Camelina sativa retains a highly undifferentiated hexaploid genome structure.</title>
        <authorList>
            <person name="Kagale S."/>
            <person name="Koh C."/>
            <person name="Nixon J."/>
            <person name="Bollina V."/>
            <person name="Clarke W.E."/>
            <person name="Tuteja R."/>
            <person name="Spillane C."/>
            <person name="Robinson S.J."/>
            <person name="Links M.G."/>
            <person name="Clarke C."/>
            <person name="Higgins E.E."/>
            <person name="Huebert T."/>
            <person name="Sharpe A.G."/>
            <person name="Parkin I.A."/>
        </authorList>
    </citation>
    <scope>NUCLEOTIDE SEQUENCE [LARGE SCALE GENOMIC DNA]</scope>
    <source>
        <strain evidence="2">cv. DH55</strain>
    </source>
</reference>
<proteinExistence type="predicted"/>